<dbReference type="EMBL" id="LSSL01002807">
    <property type="protein sequence ID" value="OLY81077.1"/>
    <property type="molecule type" value="Genomic_DNA"/>
</dbReference>
<dbReference type="PROSITE" id="PS50174">
    <property type="entry name" value="G_PATCH"/>
    <property type="match status" value="1"/>
</dbReference>
<dbReference type="Gene3D" id="2.60.200.20">
    <property type="match status" value="1"/>
</dbReference>
<dbReference type="InterPro" id="IPR000253">
    <property type="entry name" value="FHA_dom"/>
</dbReference>
<evidence type="ECO:0000259" key="2">
    <source>
        <dbReference type="PROSITE" id="PS50174"/>
    </source>
</evidence>
<sequence length="631" mass="71930">MDSTQNNIESTIQNHHEELINEITNLARLSEIIYPDEKKAINEDGDNTEFNYYSTNNVPDGFYSSSDPQFYFNKDTGVWFDVKENSYSYFDENTQVYIPLEGPILEKVDNTNEQKSQKSENFLRLVVINSEALDVGSVIDVVNNELYFGREKNTSLNNYFRINDINTSKFHAHIFYDKKASKTHSRNKSKSKSKNDFHYRSEADYHLNTFNDSENSYNDGFKYKYKYINPEFSQHSSNYSHSDDKEIIVINKVSNSKASDFSKTFKKKHNNNKGLYSVNDIRDINSFGADENITLSKSSDNHIRETEYDNDNTSSDRSQISHQHRNYSNKRRRLSDTNDSYSSLEEGEMGYEKENSPILLDDEANTGFYIVDCGSTLGTYLNEHRISDTKRSSKPHSLLHMDIITIGNNAFKVHMHSDLPCSDCSLSKNSDLSSKSQMISSEPIIFGDDFSDEPQKISEKATSFSTELNRREELFRLKNKYKTNNKSKNIKSTGKSVSSRYIDRAQARRNYNSGVSIQLESPISSYTSSPDIAVNFDNNYGHSNQEGLNTHLSSDNKGYTMLSKMGWKKGKSLGNSQSGNIHPISVSSNLDRGGLGSGKLFHISVDPDLAKKASRKNDAHLLTRQRYNGST</sequence>
<dbReference type="Pfam" id="PF00498">
    <property type="entry name" value="FHA"/>
    <property type="match status" value="1"/>
</dbReference>
<feature type="domain" description="G-patch" evidence="2">
    <location>
        <begin position="554"/>
        <end position="600"/>
    </location>
</feature>
<feature type="region of interest" description="Disordered" evidence="1">
    <location>
        <begin position="298"/>
        <end position="349"/>
    </location>
</feature>
<dbReference type="InterPro" id="IPR000467">
    <property type="entry name" value="G_patch_dom"/>
</dbReference>
<gene>
    <name evidence="3" type="ORF">AYI68_g4820</name>
</gene>
<dbReference type="AlphaFoldDB" id="A0A1R0GW30"/>
<protein>
    <submittedName>
        <fullName evidence="3">Angiogenic factor with G patch and FHA domains 1</fullName>
    </submittedName>
</protein>
<proteinExistence type="predicted"/>
<evidence type="ECO:0000313" key="3">
    <source>
        <dbReference type="EMBL" id="OLY81077.1"/>
    </source>
</evidence>
<evidence type="ECO:0000313" key="4">
    <source>
        <dbReference type="Proteomes" id="UP000187455"/>
    </source>
</evidence>
<accession>A0A1R0GW30</accession>
<dbReference type="InterPro" id="IPR008984">
    <property type="entry name" value="SMAD_FHA_dom_sf"/>
</dbReference>
<dbReference type="STRING" id="133383.A0A1R0GW30"/>
<dbReference type="OrthoDB" id="21470at2759"/>
<feature type="compositionally biased region" description="Polar residues" evidence="1">
    <location>
        <begin position="311"/>
        <end position="321"/>
    </location>
</feature>
<dbReference type="PANTHER" id="PTHR23106">
    <property type="entry name" value="ANGIOGENIC FACTOR WITH G PATCH AND FHA DOMAINS 1"/>
    <property type="match status" value="1"/>
</dbReference>
<dbReference type="Proteomes" id="UP000187455">
    <property type="component" value="Unassembled WGS sequence"/>
</dbReference>
<keyword evidence="4" id="KW-1185">Reference proteome</keyword>
<dbReference type="GO" id="GO:0003676">
    <property type="term" value="F:nucleic acid binding"/>
    <property type="evidence" value="ECO:0007669"/>
    <property type="project" value="InterPro"/>
</dbReference>
<dbReference type="InterPro" id="IPR053027">
    <property type="entry name" value="AGGF1"/>
</dbReference>
<dbReference type="PANTHER" id="PTHR23106:SF24">
    <property type="entry name" value="ANGIOGENIC FACTOR WITH G PATCH AND FHA DOMAINS 1"/>
    <property type="match status" value="1"/>
</dbReference>
<evidence type="ECO:0000256" key="1">
    <source>
        <dbReference type="SAM" id="MobiDB-lite"/>
    </source>
</evidence>
<comment type="caution">
    <text evidence="3">The sequence shown here is derived from an EMBL/GenBank/DDBJ whole genome shotgun (WGS) entry which is preliminary data.</text>
</comment>
<dbReference type="SMART" id="SM00443">
    <property type="entry name" value="G_patch"/>
    <property type="match status" value="1"/>
</dbReference>
<organism evidence="3 4">
    <name type="scientific">Smittium mucronatum</name>
    <dbReference type="NCBI Taxonomy" id="133383"/>
    <lineage>
        <taxon>Eukaryota</taxon>
        <taxon>Fungi</taxon>
        <taxon>Fungi incertae sedis</taxon>
        <taxon>Zoopagomycota</taxon>
        <taxon>Kickxellomycotina</taxon>
        <taxon>Harpellomycetes</taxon>
        <taxon>Harpellales</taxon>
        <taxon>Legeriomycetaceae</taxon>
        <taxon>Smittium</taxon>
    </lineage>
</organism>
<name>A0A1R0GW30_9FUNG</name>
<dbReference type="Pfam" id="PF01585">
    <property type="entry name" value="G-patch"/>
    <property type="match status" value="1"/>
</dbReference>
<dbReference type="SUPFAM" id="SSF49879">
    <property type="entry name" value="SMAD/FHA domain"/>
    <property type="match status" value="1"/>
</dbReference>
<reference evidence="3 4" key="1">
    <citation type="journal article" date="2016" name="Mol. Biol. Evol.">
        <title>Genome-Wide Survey of Gut Fungi (Harpellales) Reveals the First Horizontally Transferred Ubiquitin Gene from a Mosquito Host.</title>
        <authorList>
            <person name="Wang Y."/>
            <person name="White M.M."/>
            <person name="Kvist S."/>
            <person name="Moncalvo J.M."/>
        </authorList>
    </citation>
    <scope>NUCLEOTIDE SEQUENCE [LARGE SCALE GENOMIC DNA]</scope>
    <source>
        <strain evidence="3 4">ALG-7-W6</strain>
    </source>
</reference>
<feature type="compositionally biased region" description="Basic residues" evidence="1">
    <location>
        <begin position="322"/>
        <end position="333"/>
    </location>
</feature>